<reference evidence="2" key="1">
    <citation type="submission" date="2022-11" db="UniProtKB">
        <authorList>
            <consortium name="WormBaseParasite"/>
        </authorList>
    </citation>
    <scope>IDENTIFICATION</scope>
</reference>
<dbReference type="AlphaFoldDB" id="A0A914YMN9"/>
<accession>A0A914YMN9</accession>
<dbReference type="InterPro" id="IPR026103">
    <property type="entry name" value="HARBI1_animal"/>
</dbReference>
<dbReference type="Proteomes" id="UP000887577">
    <property type="component" value="Unplaced"/>
</dbReference>
<evidence type="ECO:0000313" key="2">
    <source>
        <dbReference type="WBParaSite" id="PSU_v2.g18589.t1"/>
    </source>
</evidence>
<organism evidence="1 2">
    <name type="scientific">Panagrolaimus superbus</name>
    <dbReference type="NCBI Taxonomy" id="310955"/>
    <lineage>
        <taxon>Eukaryota</taxon>
        <taxon>Metazoa</taxon>
        <taxon>Ecdysozoa</taxon>
        <taxon>Nematoda</taxon>
        <taxon>Chromadorea</taxon>
        <taxon>Rhabditida</taxon>
        <taxon>Tylenchina</taxon>
        <taxon>Panagrolaimomorpha</taxon>
        <taxon>Panagrolaimoidea</taxon>
        <taxon>Panagrolaimidae</taxon>
        <taxon>Panagrolaimus</taxon>
    </lineage>
</organism>
<proteinExistence type="predicted"/>
<evidence type="ECO:0000313" key="1">
    <source>
        <dbReference type="Proteomes" id="UP000887577"/>
    </source>
</evidence>
<sequence>MRYFRNRRKFSVEQYYEATGFTLEEAGKILEKIGPTIQRPTARSRSLTPHQLLFLALRALKTGDDLSSVGYSLGVSRSTAGRAVKEVSAAIIEHMHENISLRGTELEWRQLSQIIWDKYRLPNVCGALDGTIVKVFNENDANFLWTRISDFFR</sequence>
<dbReference type="PRINTS" id="PR02086">
    <property type="entry name" value="PUTNUCHARBI1"/>
</dbReference>
<name>A0A914YMN9_9BILA</name>
<dbReference type="WBParaSite" id="PSU_v2.g18589.t1">
    <property type="protein sequence ID" value="PSU_v2.g18589.t1"/>
    <property type="gene ID" value="PSU_v2.g18589"/>
</dbReference>
<keyword evidence="1" id="KW-1185">Reference proteome</keyword>
<protein>
    <submittedName>
        <fullName evidence="2">Transposase</fullName>
    </submittedName>
</protein>